<keyword evidence="2 3" id="KW-0040">ANK repeat</keyword>
<proteinExistence type="predicted"/>
<accession>A0AAD6CU47</accession>
<dbReference type="InterPro" id="IPR002110">
    <property type="entry name" value="Ankyrin_rpt"/>
</dbReference>
<dbReference type="AlphaFoldDB" id="A0AAD6CU47"/>
<gene>
    <name evidence="5" type="ORF">N7494_006968</name>
</gene>
<feature type="domain" description="F-box" evidence="4">
    <location>
        <begin position="1"/>
        <end position="44"/>
    </location>
</feature>
<reference evidence="5 6" key="1">
    <citation type="journal article" date="2023" name="IMA Fungus">
        <title>Comparative genomic study of the Penicillium genus elucidates a diverse pangenome and 15 lateral gene transfer events.</title>
        <authorList>
            <person name="Petersen C."/>
            <person name="Sorensen T."/>
            <person name="Nielsen M.R."/>
            <person name="Sondergaard T.E."/>
            <person name="Sorensen J.L."/>
            <person name="Fitzpatrick D.A."/>
            <person name="Frisvad J.C."/>
            <person name="Nielsen K.L."/>
        </authorList>
    </citation>
    <scope>NUCLEOTIDE SEQUENCE [LARGE SCALE GENOMIC DNA]</scope>
    <source>
        <strain evidence="5 6">IBT 35679</strain>
    </source>
</reference>
<keyword evidence="6" id="KW-1185">Reference proteome</keyword>
<keyword evidence="1" id="KW-0677">Repeat</keyword>
<dbReference type="InterPro" id="IPR001810">
    <property type="entry name" value="F-box_dom"/>
</dbReference>
<feature type="repeat" description="ANK" evidence="3">
    <location>
        <begin position="356"/>
        <end position="388"/>
    </location>
</feature>
<dbReference type="Pfam" id="PF12796">
    <property type="entry name" value="Ank_2"/>
    <property type="match status" value="3"/>
</dbReference>
<organism evidence="5 6">
    <name type="scientific">Penicillium frequentans</name>
    <dbReference type="NCBI Taxonomy" id="3151616"/>
    <lineage>
        <taxon>Eukaryota</taxon>
        <taxon>Fungi</taxon>
        <taxon>Dikarya</taxon>
        <taxon>Ascomycota</taxon>
        <taxon>Pezizomycotina</taxon>
        <taxon>Eurotiomycetes</taxon>
        <taxon>Eurotiomycetidae</taxon>
        <taxon>Eurotiales</taxon>
        <taxon>Aspergillaceae</taxon>
        <taxon>Penicillium</taxon>
    </lineage>
</organism>
<evidence type="ECO:0000313" key="6">
    <source>
        <dbReference type="Proteomes" id="UP001220324"/>
    </source>
</evidence>
<dbReference type="PROSITE" id="PS50297">
    <property type="entry name" value="ANK_REP_REGION"/>
    <property type="match status" value="1"/>
</dbReference>
<evidence type="ECO:0000313" key="5">
    <source>
        <dbReference type="EMBL" id="KAJ5537489.1"/>
    </source>
</evidence>
<dbReference type="Proteomes" id="UP001220324">
    <property type="component" value="Unassembled WGS sequence"/>
</dbReference>
<dbReference type="PROSITE" id="PS50088">
    <property type="entry name" value="ANK_REPEAT"/>
    <property type="match status" value="1"/>
</dbReference>
<name>A0AAD6CU47_9EURO</name>
<dbReference type="Gene3D" id="1.25.40.20">
    <property type="entry name" value="Ankyrin repeat-containing domain"/>
    <property type="match status" value="2"/>
</dbReference>
<dbReference type="Pfam" id="PF12937">
    <property type="entry name" value="F-box-like"/>
    <property type="match status" value="1"/>
</dbReference>
<dbReference type="SUPFAM" id="SSF48403">
    <property type="entry name" value="Ankyrin repeat"/>
    <property type="match status" value="1"/>
</dbReference>
<evidence type="ECO:0000259" key="4">
    <source>
        <dbReference type="PROSITE" id="PS50181"/>
    </source>
</evidence>
<dbReference type="InterPro" id="IPR036047">
    <property type="entry name" value="F-box-like_dom_sf"/>
</dbReference>
<dbReference type="EMBL" id="JAQIZZ010000006">
    <property type="protein sequence ID" value="KAJ5537489.1"/>
    <property type="molecule type" value="Genomic_DNA"/>
</dbReference>
<evidence type="ECO:0000256" key="2">
    <source>
        <dbReference type="ARBA" id="ARBA00023043"/>
    </source>
</evidence>
<dbReference type="SMART" id="SM00248">
    <property type="entry name" value="ANK"/>
    <property type="match status" value="12"/>
</dbReference>
<sequence length="459" mass="51544">MLPELPTELLLGVCDFLRRTDILALCLVCQRFNSFFTDVLFRHIVCDEVPLLFRAVEGQRLDIVALLLDEYHVDIDCLYAGETALLFAIGLRYPQAVDLILQYRPDVRYCCDFGGRGPLSLAVISGNAASVERILQSQEIEVNDRCSDGLSALVYALKHREYYALQLLLADSRVDVNLADSLGWTPLQAAVLEGNHVAAQMLVRHAAIDINHQTSHHDAPLLLAVKRLNELSSVLMVDSLLLHSELDVNISDSNGQTALWHAVNCGHYDLVKLLLRQSDLRLNDPDRYGVTPLARAAERPVLSVLELLLEQRHLCINSQSTHILPPLWSACRAGNSPAVKALLRLRSVQANQRGPTGTTPLQVAVYSNHLSIVSLLLRQRNMVDINARGRQQWTAIFFAASNGRVTMTETLLKHPETNLNLVDDQGRTPLWWAEHGQHSRVVNLLRKHGRLRRRKRRLA</sequence>
<dbReference type="SUPFAM" id="SSF81383">
    <property type="entry name" value="F-box domain"/>
    <property type="match status" value="1"/>
</dbReference>
<dbReference type="InterPro" id="IPR036770">
    <property type="entry name" value="Ankyrin_rpt-contain_sf"/>
</dbReference>
<dbReference type="PANTHER" id="PTHR24198">
    <property type="entry name" value="ANKYRIN REPEAT AND PROTEIN KINASE DOMAIN-CONTAINING PROTEIN"/>
    <property type="match status" value="1"/>
</dbReference>
<dbReference type="PROSITE" id="PS50181">
    <property type="entry name" value="FBOX"/>
    <property type="match status" value="1"/>
</dbReference>
<evidence type="ECO:0000256" key="3">
    <source>
        <dbReference type="PROSITE-ProRule" id="PRU00023"/>
    </source>
</evidence>
<evidence type="ECO:0000256" key="1">
    <source>
        <dbReference type="ARBA" id="ARBA00022737"/>
    </source>
</evidence>
<dbReference type="PANTHER" id="PTHR24198:SF165">
    <property type="entry name" value="ANKYRIN REPEAT-CONTAINING PROTEIN-RELATED"/>
    <property type="match status" value="1"/>
</dbReference>
<protein>
    <recommendedName>
        <fullName evidence="4">F-box domain-containing protein</fullName>
    </recommendedName>
</protein>
<comment type="caution">
    <text evidence="5">The sequence shown here is derived from an EMBL/GenBank/DDBJ whole genome shotgun (WGS) entry which is preliminary data.</text>
</comment>
<dbReference type="SMART" id="SM00256">
    <property type="entry name" value="FBOX"/>
    <property type="match status" value="1"/>
</dbReference>